<evidence type="ECO:0000256" key="1">
    <source>
        <dbReference type="ARBA" id="ARBA00004141"/>
    </source>
</evidence>
<dbReference type="STRING" id="52694.ACWI_00860"/>
<dbReference type="Gene3D" id="1.10.3730.20">
    <property type="match status" value="1"/>
</dbReference>
<dbReference type="SUPFAM" id="SSF103481">
    <property type="entry name" value="Multidrug resistance efflux transporter EmrE"/>
    <property type="match status" value="2"/>
</dbReference>
<feature type="transmembrane region" description="Helical" evidence="6">
    <location>
        <begin position="94"/>
        <end position="115"/>
    </location>
</feature>
<feature type="domain" description="EamA" evidence="7">
    <location>
        <begin position="3"/>
        <end position="138"/>
    </location>
</feature>
<evidence type="ECO:0000256" key="6">
    <source>
        <dbReference type="SAM" id="Phobius"/>
    </source>
</evidence>
<name>A0A1F2PL68_9FIRM</name>
<dbReference type="OrthoDB" id="9813604at2"/>
<protein>
    <submittedName>
        <fullName evidence="8">Putative DMT superfamily transporter inner membrane protein</fullName>
    </submittedName>
</protein>
<evidence type="ECO:0000313" key="9">
    <source>
        <dbReference type="Proteomes" id="UP000176244"/>
    </source>
</evidence>
<feature type="transmembrane region" description="Helical" evidence="6">
    <location>
        <begin position="5"/>
        <end position="24"/>
    </location>
</feature>
<evidence type="ECO:0000256" key="3">
    <source>
        <dbReference type="ARBA" id="ARBA00022692"/>
    </source>
</evidence>
<comment type="subcellular location">
    <subcellularLocation>
        <location evidence="1">Membrane</location>
        <topology evidence="1">Multi-pass membrane protein</topology>
    </subcellularLocation>
</comment>
<evidence type="ECO:0000259" key="7">
    <source>
        <dbReference type="Pfam" id="PF00892"/>
    </source>
</evidence>
<dbReference type="RefSeq" id="WP_070369481.1">
    <property type="nucleotide sequence ID" value="NZ_CP097897.1"/>
</dbReference>
<dbReference type="EMBL" id="LKEU01000010">
    <property type="protein sequence ID" value="OFV72180.1"/>
    <property type="molecule type" value="Genomic_DNA"/>
</dbReference>
<evidence type="ECO:0000313" key="8">
    <source>
        <dbReference type="EMBL" id="OFV72180.1"/>
    </source>
</evidence>
<dbReference type="PANTHER" id="PTHR32322">
    <property type="entry name" value="INNER MEMBRANE TRANSPORTER"/>
    <property type="match status" value="1"/>
</dbReference>
<evidence type="ECO:0000256" key="5">
    <source>
        <dbReference type="ARBA" id="ARBA00023136"/>
    </source>
</evidence>
<feature type="transmembrane region" description="Helical" evidence="6">
    <location>
        <begin position="244"/>
        <end position="263"/>
    </location>
</feature>
<feature type="domain" description="EamA" evidence="7">
    <location>
        <begin position="152"/>
        <end position="286"/>
    </location>
</feature>
<dbReference type="Proteomes" id="UP000176244">
    <property type="component" value="Unassembled WGS sequence"/>
</dbReference>
<accession>A0A1F2PL68</accession>
<feature type="transmembrane region" description="Helical" evidence="6">
    <location>
        <begin position="36"/>
        <end position="54"/>
    </location>
</feature>
<gene>
    <name evidence="8" type="ORF">ACWI_00860</name>
</gene>
<dbReference type="InterPro" id="IPR000620">
    <property type="entry name" value="EamA_dom"/>
</dbReference>
<keyword evidence="4 6" id="KW-1133">Transmembrane helix</keyword>
<comment type="caution">
    <text evidence="8">The sequence shown here is derived from an EMBL/GenBank/DDBJ whole genome shotgun (WGS) entry which is preliminary data.</text>
</comment>
<feature type="transmembrane region" description="Helical" evidence="6">
    <location>
        <begin position="66"/>
        <end position="88"/>
    </location>
</feature>
<feature type="transmembrane region" description="Helical" evidence="6">
    <location>
        <begin position="212"/>
        <end position="232"/>
    </location>
</feature>
<dbReference type="PANTHER" id="PTHR32322:SF2">
    <property type="entry name" value="EAMA DOMAIN-CONTAINING PROTEIN"/>
    <property type="match status" value="1"/>
</dbReference>
<dbReference type="GO" id="GO:0016020">
    <property type="term" value="C:membrane"/>
    <property type="evidence" value="ECO:0007669"/>
    <property type="project" value="UniProtKB-SubCell"/>
</dbReference>
<comment type="similarity">
    <text evidence="2">Belongs to the EamA transporter family.</text>
</comment>
<sequence length="305" mass="33314">MKKIYLYVFLTGMLFGSMEVALKIGGATFNPIQLTFIRFLIGGLFLLPFAISDLKKKQIKLSTSDLGYLFTLGLICICFSMVLFQIGLMGINASLAALIFSINPVFTMVFAHFIVHEKFTKKKAIALTISIVGLIIVMNPQKFISGENNIWFLLMTLVAAIAFGLYTAYGKKRIGVIGGVAQNSFSFLMGSAVLLIMLIASGQPVFQGVSLGTAPLLFYLGVCVTGIGYYFYLKTVEVAGPSTASVAFFIKPMVAPIFALVILGEAITLNIGVGLIFILFGSFINLTDGDKLVRMFRLEKVFYKQ</sequence>
<dbReference type="InterPro" id="IPR037185">
    <property type="entry name" value="EmrE-like"/>
</dbReference>
<dbReference type="InterPro" id="IPR050638">
    <property type="entry name" value="AA-Vitamin_Transporters"/>
</dbReference>
<evidence type="ECO:0000256" key="4">
    <source>
        <dbReference type="ARBA" id="ARBA00022989"/>
    </source>
</evidence>
<dbReference type="Pfam" id="PF00892">
    <property type="entry name" value="EamA"/>
    <property type="match status" value="2"/>
</dbReference>
<feature type="transmembrane region" description="Helical" evidence="6">
    <location>
        <begin position="124"/>
        <end position="144"/>
    </location>
</feature>
<keyword evidence="5 6" id="KW-0472">Membrane</keyword>
<evidence type="ECO:0000256" key="2">
    <source>
        <dbReference type="ARBA" id="ARBA00007362"/>
    </source>
</evidence>
<dbReference type="AlphaFoldDB" id="A0A1F2PL68"/>
<keyword evidence="3 6" id="KW-0812">Transmembrane</keyword>
<feature type="transmembrane region" description="Helical" evidence="6">
    <location>
        <begin position="176"/>
        <end position="200"/>
    </location>
</feature>
<organism evidence="8 9">
    <name type="scientific">Acetobacterium wieringae</name>
    <dbReference type="NCBI Taxonomy" id="52694"/>
    <lineage>
        <taxon>Bacteria</taxon>
        <taxon>Bacillati</taxon>
        <taxon>Bacillota</taxon>
        <taxon>Clostridia</taxon>
        <taxon>Eubacteriales</taxon>
        <taxon>Eubacteriaceae</taxon>
        <taxon>Acetobacterium</taxon>
    </lineage>
</organism>
<reference evidence="8 9" key="1">
    <citation type="submission" date="2015-09" db="EMBL/GenBank/DDBJ databases">
        <title>Genome sequence of Acetobacterium wieringae DSM 1911.</title>
        <authorList>
            <person name="Poehlein A."/>
            <person name="Bengelsdorf F.R."/>
            <person name="Schiel-Bengelsdorf B."/>
            <person name="Duerre P."/>
            <person name="Daniel R."/>
        </authorList>
    </citation>
    <scope>NUCLEOTIDE SEQUENCE [LARGE SCALE GENOMIC DNA]</scope>
    <source>
        <strain evidence="8 9">DSM 1911</strain>
    </source>
</reference>
<feature type="transmembrane region" description="Helical" evidence="6">
    <location>
        <begin position="150"/>
        <end position="169"/>
    </location>
</feature>
<feature type="transmembrane region" description="Helical" evidence="6">
    <location>
        <begin position="269"/>
        <end position="287"/>
    </location>
</feature>
<proteinExistence type="inferred from homology"/>